<feature type="transmembrane region" description="Helical" evidence="6">
    <location>
        <begin position="159"/>
        <end position="177"/>
    </location>
</feature>
<keyword evidence="5 6" id="KW-0472">Membrane</keyword>
<dbReference type="InterPro" id="IPR050638">
    <property type="entry name" value="AA-Vitamin_Transporters"/>
</dbReference>
<reference evidence="8 9" key="1">
    <citation type="submission" date="2017-03" db="EMBL/GenBank/DDBJ databases">
        <authorList>
            <person name="Afonso C.L."/>
            <person name="Miller P.J."/>
            <person name="Scott M.A."/>
            <person name="Spackman E."/>
            <person name="Goraichik I."/>
            <person name="Dimitrov K.M."/>
            <person name="Suarez D.L."/>
            <person name="Swayne D.E."/>
        </authorList>
    </citation>
    <scope>NUCLEOTIDE SEQUENCE [LARGE SCALE GENOMIC DNA]</scope>
    <source>
        <strain evidence="8">SB41UT1</strain>
    </source>
</reference>
<gene>
    <name evidence="8" type="ORF">EHSB41UT_00793</name>
</gene>
<dbReference type="Gene3D" id="1.10.3730.20">
    <property type="match status" value="1"/>
</dbReference>
<dbReference type="RefSeq" id="WP_087107137.1">
    <property type="nucleotide sequence ID" value="NZ_CBCSCN010000014.1"/>
</dbReference>
<feature type="transmembrane region" description="Helical" evidence="6">
    <location>
        <begin position="43"/>
        <end position="62"/>
    </location>
</feature>
<comment type="similarity">
    <text evidence="2">Belongs to the EamA transporter family.</text>
</comment>
<keyword evidence="3 6" id="KW-0812">Transmembrane</keyword>
<accession>A0A1X7AFM5</accession>
<dbReference type="AlphaFoldDB" id="A0A1X7AFM5"/>
<feature type="domain" description="EamA" evidence="7">
    <location>
        <begin position="159"/>
        <end position="290"/>
    </location>
</feature>
<comment type="subcellular location">
    <subcellularLocation>
        <location evidence="1">Membrane</location>
        <topology evidence="1">Multi-pass membrane protein</topology>
    </subcellularLocation>
</comment>
<dbReference type="OrthoDB" id="5729944at2"/>
<evidence type="ECO:0000313" key="9">
    <source>
        <dbReference type="Proteomes" id="UP000196573"/>
    </source>
</evidence>
<dbReference type="PANTHER" id="PTHR32322">
    <property type="entry name" value="INNER MEMBRANE TRANSPORTER"/>
    <property type="match status" value="1"/>
</dbReference>
<sequence>MTNQKNQKLALLCGLATVLLWSTVASAFKISLMVLTPLQLVSGAAIVSLAALLVSVSIRGQLPQVIRALKQRPLFYLALGALNPTAYYLALFAGYDRLPAQIASPVNYTWAVLLPLLAAPILKQALTRWQLMGCLVGYLGVAVIATRGEFNGLNNVDPLGLGLILVSAVLWCLYWILNTGNKEDAIVSLCSCTLCSLPMLLIINIIQGDWPTLTAGALAGAAYVGLFEMGITSMLWLQALKTAENTSQISSLAFLSPLLSIIWISTVLGETIHPTVYPGMALILIGMAITQWADRRRAVPSAA</sequence>
<dbReference type="EMBL" id="FWPT01000002">
    <property type="protein sequence ID" value="SMA37805.1"/>
    <property type="molecule type" value="Genomic_DNA"/>
</dbReference>
<organism evidence="8 9">
    <name type="scientific">Parendozoicomonas haliclonae</name>
    <dbReference type="NCBI Taxonomy" id="1960125"/>
    <lineage>
        <taxon>Bacteria</taxon>
        <taxon>Pseudomonadati</taxon>
        <taxon>Pseudomonadota</taxon>
        <taxon>Gammaproteobacteria</taxon>
        <taxon>Oceanospirillales</taxon>
        <taxon>Endozoicomonadaceae</taxon>
        <taxon>Parendozoicomonas</taxon>
    </lineage>
</organism>
<evidence type="ECO:0000256" key="1">
    <source>
        <dbReference type="ARBA" id="ARBA00004141"/>
    </source>
</evidence>
<feature type="transmembrane region" description="Helical" evidence="6">
    <location>
        <begin position="275"/>
        <end position="293"/>
    </location>
</feature>
<evidence type="ECO:0000259" key="7">
    <source>
        <dbReference type="Pfam" id="PF00892"/>
    </source>
</evidence>
<keyword evidence="9" id="KW-1185">Reference proteome</keyword>
<dbReference type="Proteomes" id="UP000196573">
    <property type="component" value="Unassembled WGS sequence"/>
</dbReference>
<feature type="transmembrane region" description="Helical" evidence="6">
    <location>
        <begin position="74"/>
        <end position="93"/>
    </location>
</feature>
<feature type="transmembrane region" description="Helical" evidence="6">
    <location>
        <begin position="249"/>
        <end position="269"/>
    </location>
</feature>
<feature type="transmembrane region" description="Helical" evidence="6">
    <location>
        <begin position="213"/>
        <end position="237"/>
    </location>
</feature>
<dbReference type="GO" id="GO:0016020">
    <property type="term" value="C:membrane"/>
    <property type="evidence" value="ECO:0007669"/>
    <property type="project" value="UniProtKB-SubCell"/>
</dbReference>
<dbReference type="InterPro" id="IPR037185">
    <property type="entry name" value="EmrE-like"/>
</dbReference>
<feature type="transmembrane region" description="Helical" evidence="6">
    <location>
        <begin position="105"/>
        <end position="122"/>
    </location>
</feature>
<protein>
    <submittedName>
        <fullName evidence="8">Aromatic amino acid exporter</fullName>
    </submittedName>
</protein>
<evidence type="ECO:0000256" key="2">
    <source>
        <dbReference type="ARBA" id="ARBA00007362"/>
    </source>
</evidence>
<dbReference type="Pfam" id="PF00892">
    <property type="entry name" value="EamA"/>
    <property type="match status" value="2"/>
</dbReference>
<feature type="transmembrane region" description="Helical" evidence="6">
    <location>
        <begin position="186"/>
        <end position="207"/>
    </location>
</feature>
<dbReference type="PANTHER" id="PTHR32322:SF2">
    <property type="entry name" value="EAMA DOMAIN-CONTAINING PROTEIN"/>
    <property type="match status" value="1"/>
</dbReference>
<dbReference type="InterPro" id="IPR000620">
    <property type="entry name" value="EamA_dom"/>
</dbReference>
<keyword evidence="4 6" id="KW-1133">Transmembrane helix</keyword>
<evidence type="ECO:0000256" key="3">
    <source>
        <dbReference type="ARBA" id="ARBA00022692"/>
    </source>
</evidence>
<name>A0A1X7AFM5_9GAMM</name>
<evidence type="ECO:0000256" key="6">
    <source>
        <dbReference type="SAM" id="Phobius"/>
    </source>
</evidence>
<evidence type="ECO:0000313" key="8">
    <source>
        <dbReference type="EMBL" id="SMA37805.1"/>
    </source>
</evidence>
<evidence type="ECO:0000256" key="5">
    <source>
        <dbReference type="ARBA" id="ARBA00023136"/>
    </source>
</evidence>
<dbReference type="SUPFAM" id="SSF103481">
    <property type="entry name" value="Multidrug resistance efflux transporter EmrE"/>
    <property type="match status" value="2"/>
</dbReference>
<feature type="transmembrane region" description="Helical" evidence="6">
    <location>
        <begin position="129"/>
        <end position="147"/>
    </location>
</feature>
<feature type="domain" description="EamA" evidence="7">
    <location>
        <begin position="9"/>
        <end position="145"/>
    </location>
</feature>
<proteinExistence type="inferred from homology"/>
<evidence type="ECO:0000256" key="4">
    <source>
        <dbReference type="ARBA" id="ARBA00022989"/>
    </source>
</evidence>